<dbReference type="EMBL" id="CZPT02001949">
    <property type="protein sequence ID" value="SCU72958.1"/>
    <property type="molecule type" value="Genomic_DNA"/>
</dbReference>
<dbReference type="Proteomes" id="UP000195570">
    <property type="component" value="Unassembled WGS sequence"/>
</dbReference>
<dbReference type="AlphaFoldDB" id="A0A1G4IKN3"/>
<reference evidence="1" key="1">
    <citation type="submission" date="2016-09" db="EMBL/GenBank/DDBJ databases">
        <authorList>
            <person name="Hebert L."/>
            <person name="Moumen B."/>
        </authorList>
    </citation>
    <scope>NUCLEOTIDE SEQUENCE [LARGE SCALE GENOMIC DNA]</scope>
    <source>
        <strain evidence="1">OVI</strain>
    </source>
</reference>
<proteinExistence type="predicted"/>
<protein>
    <submittedName>
        <fullName evidence="1">Uncharacterized protein</fullName>
    </submittedName>
</protein>
<evidence type="ECO:0000313" key="2">
    <source>
        <dbReference type="Proteomes" id="UP000195570"/>
    </source>
</evidence>
<dbReference type="VEuPathDB" id="TriTrypDB:TEOVI_000454200"/>
<evidence type="ECO:0000313" key="1">
    <source>
        <dbReference type="EMBL" id="SCU72958.1"/>
    </source>
</evidence>
<comment type="caution">
    <text evidence="1">The sequence shown here is derived from an EMBL/GenBank/DDBJ whole genome shotgun (WGS) entry which is preliminary data.</text>
</comment>
<accession>A0A1G4IKN3</accession>
<dbReference type="GeneID" id="92378482"/>
<keyword evidence="2" id="KW-1185">Reference proteome</keyword>
<organism evidence="1 2">
    <name type="scientific">Trypanosoma equiperdum</name>
    <dbReference type="NCBI Taxonomy" id="5694"/>
    <lineage>
        <taxon>Eukaryota</taxon>
        <taxon>Discoba</taxon>
        <taxon>Euglenozoa</taxon>
        <taxon>Kinetoplastea</taxon>
        <taxon>Metakinetoplastina</taxon>
        <taxon>Trypanosomatida</taxon>
        <taxon>Trypanosomatidae</taxon>
        <taxon>Trypanosoma</taxon>
    </lineage>
</organism>
<name>A0A1G4IKN3_TRYEQ</name>
<sequence>MGFFKKRYGVMRAADKSGRHFIWTIKDFCKYGPGTTLDSANVTCFTQVKFHLHIAITEKGNIGVYMHYKSVAIPKYSYYFVNSDGAYMRQHTAHTIPPTAERCGHWNTCHQNDMLDFVCSDGTIILHLHFDDDVITLEHQKLPSAGIGTLNVTWSIPRFFQQVLNPFTSGGFVLSRNLIFIRLEAKRETGTTDVVGVYNVDDVKEFVLFALGRNGIVPPHSLKLLDEKGGCIAELPMSAEGGTRTIVISKEEVLKVIGRTGTLRVFFQLQDVGNPLDALNFLSCAAQQRHAGSGEGDSSLEEPLEMVRVGNKKETYVVMDERHEQHRLAT</sequence>
<dbReference type="RefSeq" id="XP_067083402.1">
    <property type="nucleotide sequence ID" value="XM_067227301.1"/>
</dbReference>
<gene>
    <name evidence="1" type="ORF">TEOVI_000454200</name>
</gene>